<dbReference type="RefSeq" id="XP_021828365.1">
    <property type="nucleotide sequence ID" value="XM_021972673.1"/>
</dbReference>
<accession>A0A6P5TMV7</accession>
<gene>
    <name evidence="9" type="primary">LOC110768815</name>
</gene>
<evidence type="ECO:0000256" key="2">
    <source>
        <dbReference type="ARBA" id="ARBA00009748"/>
    </source>
</evidence>
<dbReference type="PANTHER" id="PTHR33076">
    <property type="entry name" value="NON-SPECIFIC LIPID-TRANSFER PROTEIN 2-RELATED"/>
    <property type="match status" value="1"/>
</dbReference>
<name>A0A6P5TMV7_PRUAV</name>
<dbReference type="AlphaFoldDB" id="A0A6P5TMV7"/>
<evidence type="ECO:0000259" key="7">
    <source>
        <dbReference type="SMART" id="SM00499"/>
    </source>
</evidence>
<organism evidence="8 9">
    <name type="scientific">Prunus avium</name>
    <name type="common">Cherry</name>
    <name type="synonym">Cerasus avium</name>
    <dbReference type="NCBI Taxonomy" id="42229"/>
    <lineage>
        <taxon>Eukaryota</taxon>
        <taxon>Viridiplantae</taxon>
        <taxon>Streptophyta</taxon>
        <taxon>Embryophyta</taxon>
        <taxon>Tracheophyta</taxon>
        <taxon>Spermatophyta</taxon>
        <taxon>Magnoliopsida</taxon>
        <taxon>eudicotyledons</taxon>
        <taxon>Gunneridae</taxon>
        <taxon>Pentapetalae</taxon>
        <taxon>rosids</taxon>
        <taxon>fabids</taxon>
        <taxon>Rosales</taxon>
        <taxon>Rosaceae</taxon>
        <taxon>Amygdaloideae</taxon>
        <taxon>Amygdaleae</taxon>
        <taxon>Prunus</taxon>
    </lineage>
</organism>
<evidence type="ECO:0000256" key="3">
    <source>
        <dbReference type="ARBA" id="ARBA00022448"/>
    </source>
</evidence>
<dbReference type="SUPFAM" id="SSF47699">
    <property type="entry name" value="Bifunctional inhibitor/lipid-transfer protein/seed storage 2S albumin"/>
    <property type="match status" value="1"/>
</dbReference>
<evidence type="ECO:0000256" key="5">
    <source>
        <dbReference type="ARBA" id="ARBA00023157"/>
    </source>
</evidence>
<reference evidence="9" key="1">
    <citation type="submission" date="2025-08" db="UniProtKB">
        <authorList>
            <consortium name="RefSeq"/>
        </authorList>
    </citation>
    <scope>IDENTIFICATION</scope>
</reference>
<dbReference type="GeneID" id="110768815"/>
<evidence type="ECO:0000256" key="1">
    <source>
        <dbReference type="ARBA" id="ARBA00003211"/>
    </source>
</evidence>
<dbReference type="GO" id="GO:0008289">
    <property type="term" value="F:lipid binding"/>
    <property type="evidence" value="ECO:0007669"/>
    <property type="project" value="UniProtKB-KW"/>
</dbReference>
<dbReference type="Proteomes" id="UP000515124">
    <property type="component" value="Unplaced"/>
</dbReference>
<dbReference type="CDD" id="cd01960">
    <property type="entry name" value="nsLTP1"/>
    <property type="match status" value="1"/>
</dbReference>
<dbReference type="Gene3D" id="1.10.110.10">
    <property type="entry name" value="Plant lipid-transfer and hydrophobic proteins"/>
    <property type="match status" value="1"/>
</dbReference>
<feature type="domain" description="Bifunctional inhibitor/plant lipid transfer protein/seed storage helical" evidence="7">
    <location>
        <begin position="62"/>
        <end position="146"/>
    </location>
</feature>
<dbReference type="InterPro" id="IPR036312">
    <property type="entry name" value="Bifun_inhib/LTP/seed_sf"/>
</dbReference>
<evidence type="ECO:0000313" key="9">
    <source>
        <dbReference type="RefSeq" id="XP_021828365.1"/>
    </source>
</evidence>
<sequence>MLSVNNPSPKHKHKHKNTISLSRFSLRFQNTKKKIMKGIVIAMLVVLALAHPMVQQGEAVNCGQVNLNLAPCVTYLTSGGVPPEACYKGVENIKAITQTTADRQQACECFKAAGNHFPNVKEDAATTLPGKCGIASNIPISKSINCQK</sequence>
<dbReference type="GO" id="GO:0006869">
    <property type="term" value="P:lipid transport"/>
    <property type="evidence" value="ECO:0007669"/>
    <property type="project" value="InterPro"/>
</dbReference>
<comment type="similarity">
    <text evidence="2 6">Belongs to the plant LTP family.</text>
</comment>
<keyword evidence="4 6" id="KW-0446">Lipid-binding</keyword>
<evidence type="ECO:0000256" key="4">
    <source>
        <dbReference type="ARBA" id="ARBA00023121"/>
    </source>
</evidence>
<dbReference type="SMART" id="SM00499">
    <property type="entry name" value="AAI"/>
    <property type="match status" value="1"/>
</dbReference>
<keyword evidence="8" id="KW-1185">Reference proteome</keyword>
<dbReference type="PRINTS" id="PR00382">
    <property type="entry name" value="LIPIDTRNSFER"/>
</dbReference>
<evidence type="ECO:0000256" key="6">
    <source>
        <dbReference type="RuleBase" id="RU000628"/>
    </source>
</evidence>
<proteinExistence type="inferred from homology"/>
<keyword evidence="5" id="KW-1015">Disulfide bond</keyword>
<dbReference type="KEGG" id="pavi:110768815"/>
<keyword evidence="3 6" id="KW-0813">Transport</keyword>
<protein>
    <recommendedName>
        <fullName evidence="6">Non-specific lipid-transfer protein</fullName>
    </recommendedName>
</protein>
<dbReference type="InterPro" id="IPR000528">
    <property type="entry name" value="Plant_nsLTP"/>
</dbReference>
<dbReference type="Pfam" id="PF00234">
    <property type="entry name" value="Tryp_alpha_amyl"/>
    <property type="match status" value="1"/>
</dbReference>
<comment type="function">
    <text evidence="1 6">Plant non-specific lipid-transfer proteins transfer phospholipids as well as galactolipids across membranes. May play a role in wax or cutin deposition in the cell walls of expanding epidermal cells and certain secretory tissues.</text>
</comment>
<dbReference type="InterPro" id="IPR016140">
    <property type="entry name" value="Bifunc_inhib/LTP/seed_store"/>
</dbReference>
<evidence type="ECO:0000313" key="8">
    <source>
        <dbReference type="Proteomes" id="UP000515124"/>
    </source>
</evidence>